<keyword evidence="3" id="KW-0804">Transcription</keyword>
<dbReference type="GO" id="GO:0003700">
    <property type="term" value="F:DNA-binding transcription factor activity"/>
    <property type="evidence" value="ECO:0007669"/>
    <property type="project" value="InterPro"/>
</dbReference>
<organism evidence="6 7">
    <name type="scientific">Corynebacterium provencense</name>
    <dbReference type="NCBI Taxonomy" id="1737425"/>
    <lineage>
        <taxon>Bacteria</taxon>
        <taxon>Bacillati</taxon>
        <taxon>Actinomycetota</taxon>
        <taxon>Actinomycetes</taxon>
        <taxon>Mycobacteriales</taxon>
        <taxon>Corynebacteriaceae</taxon>
        <taxon>Corynebacterium</taxon>
    </lineage>
</organism>
<evidence type="ECO:0000313" key="6">
    <source>
        <dbReference type="EMBL" id="AWT27198.1"/>
    </source>
</evidence>
<dbReference type="Proteomes" id="UP000247696">
    <property type="component" value="Chromosome"/>
</dbReference>
<feature type="domain" description="HTH araC/xylS-type" evidence="5">
    <location>
        <begin position="160"/>
        <end position="257"/>
    </location>
</feature>
<name>A0A2Z3YQR1_9CORY</name>
<dbReference type="InterPro" id="IPR003313">
    <property type="entry name" value="AraC-bd"/>
</dbReference>
<dbReference type="SUPFAM" id="SSF46689">
    <property type="entry name" value="Homeodomain-like"/>
    <property type="match status" value="3"/>
</dbReference>
<dbReference type="InterPro" id="IPR011051">
    <property type="entry name" value="RmlC_Cupin_sf"/>
</dbReference>
<dbReference type="PANTHER" id="PTHR11019:SF199">
    <property type="entry name" value="HTH-TYPE TRANSCRIPTIONAL REGULATOR NIMR"/>
    <property type="match status" value="1"/>
</dbReference>
<feature type="region of interest" description="Disordered" evidence="4">
    <location>
        <begin position="124"/>
        <end position="149"/>
    </location>
</feature>
<evidence type="ECO:0000256" key="3">
    <source>
        <dbReference type="ARBA" id="ARBA00023163"/>
    </source>
</evidence>
<dbReference type="SUPFAM" id="SSF51182">
    <property type="entry name" value="RmlC-like cupins"/>
    <property type="match status" value="2"/>
</dbReference>
<keyword evidence="1" id="KW-0805">Transcription regulation</keyword>
<dbReference type="GO" id="GO:0043565">
    <property type="term" value="F:sequence-specific DNA binding"/>
    <property type="evidence" value="ECO:0007669"/>
    <property type="project" value="InterPro"/>
</dbReference>
<dbReference type="AlphaFoldDB" id="A0A2Z3YQR1"/>
<dbReference type="SMART" id="SM00342">
    <property type="entry name" value="HTH_ARAC"/>
    <property type="match status" value="2"/>
</dbReference>
<dbReference type="Pfam" id="PF02311">
    <property type="entry name" value="AraC_binding"/>
    <property type="match status" value="1"/>
</dbReference>
<accession>A0A2Z3YQR1</accession>
<dbReference type="PANTHER" id="PTHR11019">
    <property type="entry name" value="HTH-TYPE TRANSCRIPTIONAL REGULATOR NIMR"/>
    <property type="match status" value="1"/>
</dbReference>
<sequence length="524" mass="57744">MVMAGAAGGRRSVLREAWLDNVTAYTDVHVFWVEHGHARVMVGGELYRLGELEALQIPPGVTVDYIRTTEGSVALSVLIPANSFPDVPSEVVREVLDRDTADVLLHLYSRWKLSDWKGHDPRNPLANLGGSTAQTDAPLVSGSEIPSMTLPPLPDHQAAKKIGQMILDDPSDQRSVAEWARTVGYTARHITERFRVSTGLSFGAWRQRVRTVKAFHLIRQGIPVEDAAEAVGYGSPSSLSAAFHRETGIRPSAIRKTRRNGSGSTVGSSSAEVWSGNTLAGILGTARAIPAADMWTRVNSFHVMIWMVRGSGKLVMGDSVVDLSAGDGVWIPAGVWHRLRMDAGGLMVPVGELPSAVALRRRHIQPSYFSMDRRAEILYRSMVSFTSLRPVGETGVDMDDLVPVGVDLRSQGDPVLGRLLDEESFHEVSEKLLAERFGCSQRRFDQRFLSATGQCFEQWVIDRKMLRARTLLANPELSVTEIALRVGYHHGSSFTRAFLGTHGIKRTDYRQAYLRRQSVSIGVE</sequence>
<dbReference type="InterPro" id="IPR018060">
    <property type="entry name" value="HTH_AraC"/>
</dbReference>
<reference evidence="7" key="1">
    <citation type="submission" date="2017-11" db="EMBL/GenBank/DDBJ databases">
        <title>Otitis media/interna in a cat caused by the recently described species Corynebacterium provencense.</title>
        <authorList>
            <person name="Kittl S."/>
            <person name="Brodard I."/>
            <person name="Rychener L."/>
            <person name="Jores J."/>
            <person name="Roosje P."/>
            <person name="Gobeli Brawand S."/>
        </authorList>
    </citation>
    <scope>NUCLEOTIDE SEQUENCE [LARGE SCALE GENOMIC DNA]</scope>
    <source>
        <strain evidence="7">17KM38</strain>
    </source>
</reference>
<evidence type="ECO:0000256" key="1">
    <source>
        <dbReference type="ARBA" id="ARBA00023015"/>
    </source>
</evidence>
<dbReference type="Gene3D" id="1.10.10.60">
    <property type="entry name" value="Homeodomain-like"/>
    <property type="match status" value="2"/>
</dbReference>
<dbReference type="Gene3D" id="2.60.120.10">
    <property type="entry name" value="Jelly Rolls"/>
    <property type="match status" value="1"/>
</dbReference>
<dbReference type="Pfam" id="PF12833">
    <property type="entry name" value="HTH_18"/>
    <property type="match status" value="2"/>
</dbReference>
<evidence type="ECO:0000256" key="2">
    <source>
        <dbReference type="ARBA" id="ARBA00023125"/>
    </source>
</evidence>
<evidence type="ECO:0000259" key="5">
    <source>
        <dbReference type="PROSITE" id="PS01124"/>
    </source>
</evidence>
<gene>
    <name evidence="6" type="primary">ripA_9</name>
    <name evidence="6" type="ORF">Csp1_24500</name>
</gene>
<dbReference type="PROSITE" id="PS01124">
    <property type="entry name" value="HTH_ARAC_FAMILY_2"/>
    <property type="match status" value="2"/>
</dbReference>
<evidence type="ECO:0000313" key="7">
    <source>
        <dbReference type="Proteomes" id="UP000247696"/>
    </source>
</evidence>
<evidence type="ECO:0000256" key="4">
    <source>
        <dbReference type="SAM" id="MobiDB-lite"/>
    </source>
</evidence>
<keyword evidence="7" id="KW-1185">Reference proteome</keyword>
<proteinExistence type="predicted"/>
<feature type="domain" description="HTH araC/xylS-type" evidence="5">
    <location>
        <begin position="413"/>
        <end position="512"/>
    </location>
</feature>
<dbReference type="KEGG" id="cpre:Csp1_24500"/>
<keyword evidence="2" id="KW-0238">DNA-binding</keyword>
<dbReference type="InterPro" id="IPR014710">
    <property type="entry name" value="RmlC-like_jellyroll"/>
</dbReference>
<dbReference type="InterPro" id="IPR009057">
    <property type="entry name" value="Homeodomain-like_sf"/>
</dbReference>
<dbReference type="EMBL" id="CP024988">
    <property type="protein sequence ID" value="AWT27198.1"/>
    <property type="molecule type" value="Genomic_DNA"/>
</dbReference>
<protein>
    <submittedName>
        <fullName evidence="6">HTH-type transcriptional regulator RipA</fullName>
    </submittedName>
</protein>